<proteinExistence type="predicted"/>
<evidence type="ECO:0000313" key="3">
    <source>
        <dbReference type="Proteomes" id="UP000831019"/>
    </source>
</evidence>
<accession>A0ABY3ZLX8</accession>
<organism evidence="2 3">
    <name type="scientific">Sulfitobacter dubius</name>
    <dbReference type="NCBI Taxonomy" id="218673"/>
    <lineage>
        <taxon>Bacteria</taxon>
        <taxon>Pseudomonadati</taxon>
        <taxon>Pseudomonadota</taxon>
        <taxon>Alphaproteobacteria</taxon>
        <taxon>Rhodobacterales</taxon>
        <taxon>Roseobacteraceae</taxon>
        <taxon>Sulfitobacter</taxon>
    </lineage>
</organism>
<protein>
    <submittedName>
        <fullName evidence="2">Uncharacterized protein</fullName>
    </submittedName>
</protein>
<name>A0ABY3ZLX8_9RHOB</name>
<keyword evidence="1" id="KW-1133">Transmembrane helix</keyword>
<keyword evidence="1" id="KW-0472">Membrane</keyword>
<keyword evidence="3" id="KW-1185">Reference proteome</keyword>
<reference evidence="3" key="1">
    <citation type="journal article" date="2022" name="Microorganisms">
        <title>Beyond the ABCs#Discovery of Three New Plasmid Types in Rhodobacterales (RepQ, RepY, RepW).</title>
        <authorList>
            <person name="Freese H.M."/>
            <person name="Ringel V."/>
            <person name="Overmann J."/>
            <person name="Petersen J."/>
        </authorList>
    </citation>
    <scope>NUCLEOTIDE SEQUENCE [LARGE SCALE GENOMIC DNA]</scope>
    <source>
        <strain evidence="3">DSM 109990</strain>
    </source>
</reference>
<evidence type="ECO:0000313" key="2">
    <source>
        <dbReference type="EMBL" id="UOA15144.1"/>
    </source>
</evidence>
<sequence>MAVWRSSAAMESANTSIFDLMVWGGAGLSLLGLLGLGLCIIKVSRAKRAQLDDEAMRVVLRKVVPLNMGALFLSVIGLMLVILGISLG</sequence>
<feature type="transmembrane region" description="Helical" evidence="1">
    <location>
        <begin position="20"/>
        <end position="43"/>
    </location>
</feature>
<gene>
    <name evidence="2" type="ORF">DSM109990_01964</name>
</gene>
<evidence type="ECO:0000256" key="1">
    <source>
        <dbReference type="SAM" id="Phobius"/>
    </source>
</evidence>
<feature type="transmembrane region" description="Helical" evidence="1">
    <location>
        <begin position="64"/>
        <end position="87"/>
    </location>
</feature>
<keyword evidence="1" id="KW-0812">Transmembrane</keyword>
<dbReference type="Proteomes" id="UP000831019">
    <property type="component" value="Chromosome"/>
</dbReference>
<dbReference type="EMBL" id="CP085144">
    <property type="protein sequence ID" value="UOA15144.1"/>
    <property type="molecule type" value="Genomic_DNA"/>
</dbReference>